<accession>H6X4V4</accession>
<dbReference type="KEGG" id="vg:14013085"/>
<dbReference type="InterPro" id="IPR029045">
    <property type="entry name" value="ClpP/crotonase-like_dom_sf"/>
</dbReference>
<sequence>MFIVLKEFLYNTLIAFSLIFPSHDIQQNVTVNDSNVLIFNTKINDESVQRAETLYKKYKYKTISITSPGGDVNSSFELAVFASDHNIKVHVPQYCASACTVIFFAADKQNRVMDKDAIIAIHNVSVVANDDISGNETISINTAMDLMKDTSEIVAAMYSLYAYVGIPGEILMRTSTMHGADSYQITKKQLQMWGILEK</sequence>
<dbReference type="Gene3D" id="3.90.226.10">
    <property type="entry name" value="2-enoyl-CoA Hydratase, Chain A, domain 1"/>
    <property type="match status" value="1"/>
</dbReference>
<organism evidence="1 2">
    <name type="scientific">Klebsiella phage vB_KleM_RaK2</name>
    <dbReference type="NCBI Taxonomy" id="1147094"/>
    <lineage>
        <taxon>Viruses</taxon>
        <taxon>Duplodnaviria</taxon>
        <taxon>Heunggongvirae</taxon>
        <taxon>Uroviricota</taxon>
        <taxon>Caudoviricetes</taxon>
        <taxon>Alcyoneusvirus</taxon>
        <taxon>Alcyoneusvirus RaK2</taxon>
    </lineage>
</organism>
<dbReference type="GeneID" id="14013085"/>
<keyword evidence="2" id="KW-1185">Reference proteome</keyword>
<protein>
    <submittedName>
        <fullName evidence="1">Uncharacterized protein</fullName>
    </submittedName>
</protein>
<evidence type="ECO:0000313" key="2">
    <source>
        <dbReference type="Proteomes" id="UP000007524"/>
    </source>
</evidence>
<dbReference type="RefSeq" id="YP_007007652.1">
    <property type="nucleotide sequence ID" value="NC_019526.1"/>
</dbReference>
<dbReference type="OrthoDB" id="37543at10239"/>
<reference evidence="1 2" key="1">
    <citation type="journal article" date="2012" name="J. Virol.">
        <title>Genome of Klebsiella sp.-Infecting Bacteriophage vB_KleM_RaK2.</title>
        <authorList>
            <person name="Simoliunas E."/>
            <person name="Kaliniene L."/>
            <person name="Truncaite L."/>
            <person name="Klausa V."/>
            <person name="Zajanckauskaite A."/>
            <person name="Meskys R."/>
        </authorList>
    </citation>
    <scope>NUCLEOTIDE SEQUENCE [LARGE SCALE GENOMIC DNA]</scope>
</reference>
<dbReference type="SUPFAM" id="SSF52096">
    <property type="entry name" value="ClpP/crotonase"/>
    <property type="match status" value="1"/>
</dbReference>
<name>H6X4V4_9CAUD</name>
<dbReference type="InterPro" id="IPR023562">
    <property type="entry name" value="ClpP/TepA"/>
</dbReference>
<dbReference type="EMBL" id="JQ513383">
    <property type="protein sequence ID" value="AFA44770.1"/>
    <property type="molecule type" value="Genomic_DNA"/>
</dbReference>
<proteinExistence type="predicted"/>
<gene>
    <name evidence="1" type="ORF">RaK2_00497</name>
</gene>
<evidence type="ECO:0000313" key="1">
    <source>
        <dbReference type="EMBL" id="AFA44770.1"/>
    </source>
</evidence>
<dbReference type="Pfam" id="PF00574">
    <property type="entry name" value="CLP_protease"/>
    <property type="match status" value="1"/>
</dbReference>
<dbReference type="Proteomes" id="UP000007524">
    <property type="component" value="Segment"/>
</dbReference>